<dbReference type="GO" id="GO:0030674">
    <property type="term" value="F:protein-macromolecule adaptor activity"/>
    <property type="evidence" value="ECO:0007669"/>
    <property type="project" value="TreeGrafter"/>
</dbReference>
<keyword evidence="8" id="KW-1185">Reference proteome</keyword>
<evidence type="ECO:0000313" key="8">
    <source>
        <dbReference type="Proteomes" id="UP000243719"/>
    </source>
</evidence>
<feature type="compositionally biased region" description="Basic and acidic residues" evidence="5">
    <location>
        <begin position="146"/>
        <end position="157"/>
    </location>
</feature>
<organism evidence="7 8">
    <name type="scientific">Chitinasiproducens palmae</name>
    <dbReference type="NCBI Taxonomy" id="1770053"/>
    <lineage>
        <taxon>Bacteria</taxon>
        <taxon>Pseudomonadati</taxon>
        <taxon>Pseudomonadota</taxon>
        <taxon>Betaproteobacteria</taxon>
        <taxon>Burkholderiales</taxon>
        <taxon>Burkholderiaceae</taxon>
        <taxon>Chitinasiproducens</taxon>
    </lineage>
</organism>
<name>A0A1H2PSI8_9BURK</name>
<feature type="domain" description="Outer membrane protein assembly factor BamE" evidence="6">
    <location>
        <begin position="60"/>
        <end position="130"/>
    </location>
</feature>
<evidence type="ECO:0000313" key="7">
    <source>
        <dbReference type="EMBL" id="SDV49522.1"/>
    </source>
</evidence>
<dbReference type="GO" id="GO:1990063">
    <property type="term" value="C:Bam protein complex"/>
    <property type="evidence" value="ECO:0007669"/>
    <property type="project" value="TreeGrafter"/>
</dbReference>
<sequence length="281" mass="29799">MTPKTSLMFRDRAGRVPARGRCLAALLIGASLLGACSTYDGLTGRIARYVTPYRVTIVQGNFVSREAASRLQVGQSRSDVRATIGTPLLADMFHTNRWDYIFYFKRGSSSVVEKRDLVINFDGDRLVSWSGAEDLPSEQDLIALIDGDKREDTRGRQIDASAKDTAAARQFDATASQTAATPAAASMPPPAAAPVSGVAPNERAADAANRRLAEPTPASEPVARNAPQPVVRGGPPSATPELKQPNQIRLTPSRRRANSDSTLAEPPQAASGSTASGAGNE</sequence>
<comment type="subunit">
    <text evidence="4">Part of the Bam complex.</text>
</comment>
<dbReference type="GO" id="GO:0051205">
    <property type="term" value="P:protein insertion into membrane"/>
    <property type="evidence" value="ECO:0007669"/>
    <property type="project" value="UniProtKB-UniRule"/>
</dbReference>
<feature type="compositionally biased region" description="Low complexity" evidence="5">
    <location>
        <begin position="173"/>
        <end position="186"/>
    </location>
</feature>
<dbReference type="PANTHER" id="PTHR37482">
    <property type="entry name" value="OUTER MEMBRANE PROTEIN ASSEMBLY FACTOR BAME"/>
    <property type="match status" value="1"/>
</dbReference>
<keyword evidence="3 4" id="KW-0998">Cell outer membrane</keyword>
<dbReference type="PANTHER" id="PTHR37482:SF1">
    <property type="entry name" value="OUTER MEMBRANE PROTEIN ASSEMBLY FACTOR BAME"/>
    <property type="match status" value="1"/>
</dbReference>
<dbReference type="RefSeq" id="WP_235837960.1">
    <property type="nucleotide sequence ID" value="NZ_FNLO01000008.1"/>
</dbReference>
<dbReference type="Proteomes" id="UP000243719">
    <property type="component" value="Unassembled WGS sequence"/>
</dbReference>
<keyword evidence="2 4" id="KW-0472">Membrane</keyword>
<gene>
    <name evidence="4" type="primary">bamE</name>
    <name evidence="7" type="ORF">SAMN05216551_108156</name>
</gene>
<dbReference type="STRING" id="1770053.SAMN05216551_108156"/>
<comment type="function">
    <text evidence="4">Part of the outer membrane protein assembly complex, which is involved in assembly and insertion of beta-barrel proteins into the outer membrane.</text>
</comment>
<proteinExistence type="inferred from homology"/>
<protein>
    <recommendedName>
        <fullName evidence="4">Outer membrane protein assembly factor BamE</fullName>
    </recommendedName>
</protein>
<dbReference type="EMBL" id="FNLO01000008">
    <property type="protein sequence ID" value="SDV49522.1"/>
    <property type="molecule type" value="Genomic_DNA"/>
</dbReference>
<evidence type="ECO:0000256" key="1">
    <source>
        <dbReference type="ARBA" id="ARBA00022729"/>
    </source>
</evidence>
<feature type="region of interest" description="Disordered" evidence="5">
    <location>
        <begin position="146"/>
        <end position="281"/>
    </location>
</feature>
<dbReference type="GO" id="GO:0043165">
    <property type="term" value="P:Gram-negative-bacterium-type cell outer membrane assembly"/>
    <property type="evidence" value="ECO:0007669"/>
    <property type="project" value="UniProtKB-UniRule"/>
</dbReference>
<keyword evidence="1 4" id="KW-0732">Signal</keyword>
<comment type="similarity">
    <text evidence="4">Belongs to the BamE family.</text>
</comment>
<evidence type="ECO:0000259" key="6">
    <source>
        <dbReference type="Pfam" id="PF04355"/>
    </source>
</evidence>
<evidence type="ECO:0000256" key="4">
    <source>
        <dbReference type="HAMAP-Rule" id="MF_00925"/>
    </source>
</evidence>
<evidence type="ECO:0000256" key="5">
    <source>
        <dbReference type="SAM" id="MobiDB-lite"/>
    </source>
</evidence>
<feature type="compositionally biased region" description="Low complexity" evidence="5">
    <location>
        <begin position="269"/>
        <end position="281"/>
    </location>
</feature>
<reference evidence="8" key="1">
    <citation type="submission" date="2016-09" db="EMBL/GenBank/DDBJ databases">
        <authorList>
            <person name="Varghese N."/>
            <person name="Submissions S."/>
        </authorList>
    </citation>
    <scope>NUCLEOTIDE SEQUENCE [LARGE SCALE GENOMIC DNA]</scope>
    <source>
        <strain evidence="8">JS23</strain>
    </source>
</reference>
<comment type="subcellular location">
    <subcellularLocation>
        <location evidence="4">Cell outer membrane</location>
    </subcellularLocation>
</comment>
<dbReference type="Pfam" id="PF04355">
    <property type="entry name" value="BamE"/>
    <property type="match status" value="1"/>
</dbReference>
<dbReference type="Gene3D" id="3.30.1450.10">
    <property type="match status" value="1"/>
</dbReference>
<dbReference type="InterPro" id="IPR037873">
    <property type="entry name" value="BamE-like"/>
</dbReference>
<evidence type="ECO:0000256" key="3">
    <source>
        <dbReference type="ARBA" id="ARBA00023237"/>
    </source>
</evidence>
<dbReference type="HAMAP" id="MF_00925">
    <property type="entry name" value="OM_assembly_BamE"/>
    <property type="match status" value="1"/>
</dbReference>
<dbReference type="InterPro" id="IPR007450">
    <property type="entry name" value="BamE_dom"/>
</dbReference>
<feature type="compositionally biased region" description="Basic and acidic residues" evidence="5">
    <location>
        <begin position="203"/>
        <end position="213"/>
    </location>
</feature>
<dbReference type="InterPro" id="IPR026592">
    <property type="entry name" value="BamE"/>
</dbReference>
<dbReference type="AlphaFoldDB" id="A0A1H2PSI8"/>
<evidence type="ECO:0000256" key="2">
    <source>
        <dbReference type="ARBA" id="ARBA00023136"/>
    </source>
</evidence>
<accession>A0A1H2PSI8</accession>